<feature type="transmembrane region" description="Helical" evidence="6">
    <location>
        <begin position="134"/>
        <end position="160"/>
    </location>
</feature>
<accession>A0A520RXE2</accession>
<dbReference type="PRINTS" id="PR00173">
    <property type="entry name" value="EDTRNSPORT"/>
</dbReference>
<dbReference type="InterPro" id="IPR001991">
    <property type="entry name" value="Na-dicarboxylate_symporter"/>
</dbReference>
<dbReference type="GO" id="GO:0015293">
    <property type="term" value="F:symporter activity"/>
    <property type="evidence" value="ECO:0007669"/>
    <property type="project" value="InterPro"/>
</dbReference>
<keyword evidence="4 6" id="KW-1133">Transmembrane helix</keyword>
<dbReference type="AlphaFoldDB" id="A0A520RXE2"/>
<gene>
    <name evidence="7" type="ORF">EVA68_08350</name>
</gene>
<evidence type="ECO:0000256" key="1">
    <source>
        <dbReference type="ARBA" id="ARBA00004141"/>
    </source>
</evidence>
<evidence type="ECO:0000256" key="4">
    <source>
        <dbReference type="ARBA" id="ARBA00022989"/>
    </source>
</evidence>
<feature type="transmembrane region" description="Helical" evidence="6">
    <location>
        <begin position="71"/>
        <end position="90"/>
    </location>
</feature>
<evidence type="ECO:0000313" key="8">
    <source>
        <dbReference type="Proteomes" id="UP000316199"/>
    </source>
</evidence>
<sequence length="402" mass="42933">LGVAASLLFGNPDWLTVPNPLYECILVLKSVFLSALRMLIAPLIFFSLINGITGIGNIIRLRTLGGVTVSYYLATTGIAIVLALIGVFFIHPWTAYPPVMEVTIISNDRLLDPNADSIILLVKSLLSQALTNPFAALVNLNILGIVTNAFLIGLAMILVLPANSSLFVTVRDINQVIAKILGWVIRLLPLGIFAILFDFTLKTSADSGHSTAFLHQLLHFALLVVSITIVHGVLILPTIAYFITGTTPAVLFRNIARPMLVAFSTSSSSATLPVTMRTAEENLKIPNSVSSFVLPLGATMNMDGTALFEALAAVFLAYLFGIELSNVMIITIFMMAMIASIGAPGMPSASMAGMQMVLLAVGIPLEAIAILLVIERPLDTIRTAVNVEGDLIGALVVNSRLH</sequence>
<dbReference type="InterPro" id="IPR036458">
    <property type="entry name" value="Na:dicarbo_symporter_sf"/>
</dbReference>
<comment type="subcellular location">
    <subcellularLocation>
        <location evidence="1">Membrane</location>
        <topology evidence="1">Multi-pass membrane protein</topology>
    </subcellularLocation>
</comment>
<evidence type="ECO:0000256" key="5">
    <source>
        <dbReference type="ARBA" id="ARBA00023136"/>
    </source>
</evidence>
<reference evidence="7 8" key="1">
    <citation type="submission" date="2019-02" db="EMBL/GenBank/DDBJ databases">
        <title>Prokaryotic population dynamics and viral predation in marine succession experiment using metagenomics: the confinement effect.</title>
        <authorList>
            <person name="Haro-Moreno J.M."/>
            <person name="Rodriguez-Valera F."/>
            <person name="Lopez-Perez M."/>
        </authorList>
    </citation>
    <scope>NUCLEOTIDE SEQUENCE [LARGE SCALE GENOMIC DNA]</scope>
    <source>
        <strain evidence="7">MED-G157</strain>
    </source>
</reference>
<feature type="transmembrane region" description="Helical" evidence="6">
    <location>
        <begin position="180"/>
        <end position="197"/>
    </location>
</feature>
<evidence type="ECO:0000256" key="6">
    <source>
        <dbReference type="SAM" id="Phobius"/>
    </source>
</evidence>
<dbReference type="Proteomes" id="UP000316199">
    <property type="component" value="Unassembled WGS sequence"/>
</dbReference>
<keyword evidence="5 6" id="KW-0472">Membrane</keyword>
<dbReference type="GO" id="GO:0016020">
    <property type="term" value="C:membrane"/>
    <property type="evidence" value="ECO:0007669"/>
    <property type="project" value="UniProtKB-SubCell"/>
</dbReference>
<evidence type="ECO:0000256" key="3">
    <source>
        <dbReference type="ARBA" id="ARBA00022692"/>
    </source>
</evidence>
<feature type="transmembrane region" description="Helical" evidence="6">
    <location>
        <begin position="352"/>
        <end position="374"/>
    </location>
</feature>
<feature type="transmembrane region" description="Helical" evidence="6">
    <location>
        <begin position="217"/>
        <end position="243"/>
    </location>
</feature>
<comment type="caution">
    <text evidence="7">The sequence shown here is derived from an EMBL/GenBank/DDBJ whole genome shotgun (WGS) entry which is preliminary data.</text>
</comment>
<dbReference type="InterPro" id="IPR050746">
    <property type="entry name" value="DAACS"/>
</dbReference>
<evidence type="ECO:0000256" key="2">
    <source>
        <dbReference type="ARBA" id="ARBA00022448"/>
    </source>
</evidence>
<name>A0A520RXE2_9GAMM</name>
<dbReference type="SUPFAM" id="SSF118215">
    <property type="entry name" value="Proton glutamate symport protein"/>
    <property type="match status" value="1"/>
</dbReference>
<dbReference type="Gene3D" id="1.10.3860.10">
    <property type="entry name" value="Sodium:dicarboxylate symporter"/>
    <property type="match status" value="1"/>
</dbReference>
<dbReference type="Pfam" id="PF00375">
    <property type="entry name" value="SDF"/>
    <property type="match status" value="1"/>
</dbReference>
<organism evidence="7 8">
    <name type="scientific">OM182 bacterium</name>
    <dbReference type="NCBI Taxonomy" id="2510334"/>
    <lineage>
        <taxon>Bacteria</taxon>
        <taxon>Pseudomonadati</taxon>
        <taxon>Pseudomonadota</taxon>
        <taxon>Gammaproteobacteria</taxon>
        <taxon>OMG group</taxon>
        <taxon>OM182 clade</taxon>
    </lineage>
</organism>
<dbReference type="PANTHER" id="PTHR11958">
    <property type="entry name" value="SODIUM/DICARBOXYLATE SYMPORTER-RELATED"/>
    <property type="match status" value="1"/>
</dbReference>
<keyword evidence="2" id="KW-0813">Transport</keyword>
<protein>
    <submittedName>
        <fullName evidence="7">Dicarboxylate/amino acid:cation symporter</fullName>
    </submittedName>
</protein>
<proteinExistence type="predicted"/>
<dbReference type="PANTHER" id="PTHR11958:SF63">
    <property type="entry name" value="AMINO ACID TRANSPORTER"/>
    <property type="match status" value="1"/>
</dbReference>
<keyword evidence="3 6" id="KW-0812">Transmembrane</keyword>
<evidence type="ECO:0000313" key="7">
    <source>
        <dbReference type="EMBL" id="RZO74837.1"/>
    </source>
</evidence>
<feature type="non-terminal residue" evidence="7">
    <location>
        <position position="1"/>
    </location>
</feature>
<feature type="transmembrane region" description="Helical" evidence="6">
    <location>
        <begin position="39"/>
        <end position="59"/>
    </location>
</feature>
<dbReference type="EMBL" id="SHAG01000059">
    <property type="protein sequence ID" value="RZO74837.1"/>
    <property type="molecule type" value="Genomic_DNA"/>
</dbReference>